<evidence type="ECO:0000313" key="3">
    <source>
        <dbReference type="Proteomes" id="UP001418222"/>
    </source>
</evidence>
<accession>A0AAP0BP52</accession>
<dbReference type="GO" id="GO:0001729">
    <property type="term" value="F:ceramide kinase activity"/>
    <property type="evidence" value="ECO:0007669"/>
    <property type="project" value="TreeGrafter"/>
</dbReference>
<dbReference type="InterPro" id="IPR016064">
    <property type="entry name" value="NAD/diacylglycerol_kinase_sf"/>
</dbReference>
<comment type="caution">
    <text evidence="2">The sequence shown here is derived from an EMBL/GenBank/DDBJ whole genome shotgun (WGS) entry which is preliminary data.</text>
</comment>
<evidence type="ECO:0000259" key="1">
    <source>
        <dbReference type="PROSITE" id="PS50146"/>
    </source>
</evidence>
<dbReference type="InterPro" id="IPR001206">
    <property type="entry name" value="Diacylglycerol_kinase_cat_dom"/>
</dbReference>
<keyword evidence="2" id="KW-0418">Kinase</keyword>
<reference evidence="2 3" key="1">
    <citation type="journal article" date="2022" name="Nat. Plants">
        <title>Genomes of leafy and leafless Platanthera orchids illuminate the evolution of mycoheterotrophy.</title>
        <authorList>
            <person name="Li M.H."/>
            <person name="Liu K.W."/>
            <person name="Li Z."/>
            <person name="Lu H.C."/>
            <person name="Ye Q.L."/>
            <person name="Zhang D."/>
            <person name="Wang J.Y."/>
            <person name="Li Y.F."/>
            <person name="Zhong Z.M."/>
            <person name="Liu X."/>
            <person name="Yu X."/>
            <person name="Liu D.K."/>
            <person name="Tu X.D."/>
            <person name="Liu B."/>
            <person name="Hao Y."/>
            <person name="Liao X.Y."/>
            <person name="Jiang Y.T."/>
            <person name="Sun W.H."/>
            <person name="Chen J."/>
            <person name="Chen Y.Q."/>
            <person name="Ai Y."/>
            <person name="Zhai J.W."/>
            <person name="Wu S.S."/>
            <person name="Zhou Z."/>
            <person name="Hsiao Y.Y."/>
            <person name="Wu W.L."/>
            <person name="Chen Y.Y."/>
            <person name="Lin Y.F."/>
            <person name="Hsu J.L."/>
            <person name="Li C.Y."/>
            <person name="Wang Z.W."/>
            <person name="Zhao X."/>
            <person name="Zhong W.Y."/>
            <person name="Ma X.K."/>
            <person name="Ma L."/>
            <person name="Huang J."/>
            <person name="Chen G.Z."/>
            <person name="Huang M.Z."/>
            <person name="Huang L."/>
            <person name="Peng D.H."/>
            <person name="Luo Y.B."/>
            <person name="Zou S.Q."/>
            <person name="Chen S.P."/>
            <person name="Lan S."/>
            <person name="Tsai W.C."/>
            <person name="Van de Peer Y."/>
            <person name="Liu Z.J."/>
        </authorList>
    </citation>
    <scope>NUCLEOTIDE SEQUENCE [LARGE SCALE GENOMIC DNA]</scope>
    <source>
        <strain evidence="2">Lor287</strain>
    </source>
</reference>
<proteinExistence type="predicted"/>
<dbReference type="PANTHER" id="PTHR12358:SF6">
    <property type="entry name" value="CERAMIDE KINASE"/>
    <property type="match status" value="1"/>
</dbReference>
<gene>
    <name evidence="2" type="primary">SPHK1</name>
    <name evidence="2" type="ORF">KSP39_PZI007975</name>
</gene>
<dbReference type="PANTHER" id="PTHR12358">
    <property type="entry name" value="SPHINGOSINE KINASE"/>
    <property type="match status" value="1"/>
</dbReference>
<dbReference type="PROSITE" id="PS50146">
    <property type="entry name" value="DAGK"/>
    <property type="match status" value="1"/>
</dbReference>
<dbReference type="SUPFAM" id="SSF111331">
    <property type="entry name" value="NAD kinase/diacylglycerol kinase-like"/>
    <property type="match status" value="1"/>
</dbReference>
<protein>
    <submittedName>
        <fullName evidence="2">Sphingosine kinase 1</fullName>
    </submittedName>
</protein>
<name>A0AAP0BP52_9ASPA</name>
<keyword evidence="3" id="KW-1185">Reference proteome</keyword>
<dbReference type="Gene3D" id="2.60.200.40">
    <property type="match status" value="1"/>
</dbReference>
<sequence length="615" mass="67984">MDTIAPALSSTLLLDRVGEVVLTLTPSVLSWSPLSIVNPILECHLLILSKLLVNYQESDESSCCQMMFQSVTETEFRFSDVYAVQFTGLGLINARSSNDGSSVLSDKTEVYQFVVHGFRRGNRGTSPFTLASYIFGHKDLESCRAWFQQINICVELEVGRPKNLMVFVNPICGKGNGLKIWEIVAPLFSHAKVATKVIVTERAGHVYDILKSLTDKELRSFNGIVAVGGDGLFNEVLNGLLSSRHKAPYPPAPTELNTTDMNCEDKKNSRISLNRHGDVFLETSRKSDDLEPLLSASVPNKSGIMFHSTDQSAAVSFPNDWFRVGIIPAGSTDAIVISTTGMRDPVTSALQIILGRKISLDVAQVVRWKTIPSSTDNPSTHYAASFAGYGFFGDVNKESEKYRWMGPSRYGFTGTKVFLEHRSYEAEIGFVEAKTVEAVKETVVVEENQSLLPQRNPNKRVCRANCAVCTLAPNSSQTLTNGGTSRPDGRSEDLTWLRRKGLFLSVGAAVISCRNERAPDGLVVDAHLSDGFLHLILVKDCPRPLYLWHLIKLTRRDSNPLDFSFVEHHKTRAFTFVANHDRSVWNLDGELLRACQVTVSACRGLINLFASGPED</sequence>
<dbReference type="InterPro" id="IPR017438">
    <property type="entry name" value="ATP-NAD_kinase_N"/>
</dbReference>
<dbReference type="Gene3D" id="3.40.50.10330">
    <property type="entry name" value="Probable inorganic polyphosphate/atp-NAD kinase, domain 1"/>
    <property type="match status" value="1"/>
</dbReference>
<dbReference type="EMBL" id="JBBWWQ010000006">
    <property type="protein sequence ID" value="KAK8944786.1"/>
    <property type="molecule type" value="Genomic_DNA"/>
</dbReference>
<dbReference type="GO" id="GO:0016020">
    <property type="term" value="C:membrane"/>
    <property type="evidence" value="ECO:0007669"/>
    <property type="project" value="GOC"/>
</dbReference>
<evidence type="ECO:0000313" key="2">
    <source>
        <dbReference type="EMBL" id="KAK8944786.1"/>
    </source>
</evidence>
<keyword evidence="2" id="KW-0808">Transferase</keyword>
<dbReference type="Pfam" id="PF00781">
    <property type="entry name" value="DAGK_cat"/>
    <property type="match status" value="1"/>
</dbReference>
<dbReference type="InterPro" id="IPR050187">
    <property type="entry name" value="Lipid_Phosphate_FormReg"/>
</dbReference>
<dbReference type="Proteomes" id="UP001418222">
    <property type="component" value="Unassembled WGS sequence"/>
</dbReference>
<organism evidence="2 3">
    <name type="scientific">Platanthera zijinensis</name>
    <dbReference type="NCBI Taxonomy" id="2320716"/>
    <lineage>
        <taxon>Eukaryota</taxon>
        <taxon>Viridiplantae</taxon>
        <taxon>Streptophyta</taxon>
        <taxon>Embryophyta</taxon>
        <taxon>Tracheophyta</taxon>
        <taxon>Spermatophyta</taxon>
        <taxon>Magnoliopsida</taxon>
        <taxon>Liliopsida</taxon>
        <taxon>Asparagales</taxon>
        <taxon>Orchidaceae</taxon>
        <taxon>Orchidoideae</taxon>
        <taxon>Orchideae</taxon>
        <taxon>Orchidinae</taxon>
        <taxon>Platanthera</taxon>
    </lineage>
</organism>
<feature type="domain" description="DAGKc" evidence="1">
    <location>
        <begin position="159"/>
        <end position="369"/>
    </location>
</feature>
<dbReference type="AlphaFoldDB" id="A0AAP0BP52"/>
<dbReference type="Pfam" id="PF19280">
    <property type="entry name" value="CERK_C"/>
    <property type="match status" value="1"/>
</dbReference>
<dbReference type="GO" id="GO:0006672">
    <property type="term" value="P:ceramide metabolic process"/>
    <property type="evidence" value="ECO:0007669"/>
    <property type="project" value="TreeGrafter"/>
</dbReference>
<dbReference type="InterPro" id="IPR045363">
    <property type="entry name" value="CERK_C"/>
</dbReference>